<keyword evidence="2 4" id="KW-0862">Zinc</keyword>
<feature type="compositionally biased region" description="Polar residues" evidence="5">
    <location>
        <begin position="750"/>
        <end position="777"/>
    </location>
</feature>
<dbReference type="GeneID" id="116300267"/>
<feature type="compositionally biased region" description="Basic and acidic residues" evidence="5">
    <location>
        <begin position="201"/>
        <end position="213"/>
    </location>
</feature>
<feature type="domain" description="LIM zinc-binding" evidence="6">
    <location>
        <begin position="889"/>
        <end position="949"/>
    </location>
</feature>
<feature type="region of interest" description="Disordered" evidence="5">
    <location>
        <begin position="129"/>
        <end position="556"/>
    </location>
</feature>
<feature type="compositionally biased region" description="Polar residues" evidence="5">
    <location>
        <begin position="371"/>
        <end position="393"/>
    </location>
</feature>
<dbReference type="OrthoDB" id="1679758at2759"/>
<keyword evidence="1 4" id="KW-0479">Metal-binding</keyword>
<feature type="region of interest" description="Disordered" evidence="5">
    <location>
        <begin position="579"/>
        <end position="824"/>
    </location>
</feature>
<feature type="compositionally biased region" description="Basic and acidic residues" evidence="5">
    <location>
        <begin position="398"/>
        <end position="456"/>
    </location>
</feature>
<evidence type="ECO:0000256" key="5">
    <source>
        <dbReference type="SAM" id="MobiDB-lite"/>
    </source>
</evidence>
<dbReference type="CDD" id="cd09358">
    <property type="entry name" value="LIM_Mical_like"/>
    <property type="match status" value="1"/>
</dbReference>
<evidence type="ECO:0000313" key="9">
    <source>
        <dbReference type="RefSeq" id="XP_031564958.1"/>
    </source>
</evidence>
<keyword evidence="7" id="KW-1185">Reference proteome</keyword>
<dbReference type="Gene3D" id="2.10.110.10">
    <property type="entry name" value="Cysteine Rich Protein"/>
    <property type="match status" value="1"/>
</dbReference>
<evidence type="ECO:0000313" key="8">
    <source>
        <dbReference type="RefSeq" id="XP_031564957.1"/>
    </source>
</evidence>
<dbReference type="PROSITE" id="PS50023">
    <property type="entry name" value="LIM_DOMAIN_2"/>
    <property type="match status" value="1"/>
</dbReference>
<feature type="region of interest" description="Disordered" evidence="5">
    <location>
        <begin position="848"/>
        <end position="867"/>
    </location>
</feature>
<sequence>MAEKKAGMRSSLSADDVGKAFKKPGKISADFLAQFESDTALSGSNSSLQFPHATPGHGLSSDMASTSASHEHLAPARRPNVRISEPPHSSNEEIATGIEHDAEYDEKPEKKRKSIWKWGPLKKVRKFFSRKKNSRRAKSCEDLPVSSRLTVDKSRRHRTTSTPMHHNADVHDKSSPVVRTRSMPPQSPNTVLREAKKRQAISHEEIREAERSPKPVSKTYSLPTLHGPGIRSQRDLYTDEAAVSFESDPNASSIEGLQAAHDKIKAAPKKRRPPTRGRSRTSSLGVGDTPVTQDPKAHKRSRTDPKDLTRERTSSGNRLDSSSLSDILNNTIFETSELGEEEEGQAVTSQPETSQRDKEQQDSVIDDVMSRVNNVLAQTSGPSRLSQSGSPSTKLRAAKVDLKNTAETTEKKKLSVSEKRKSLPNRKTVDNEGSDLDRTLKGMLEERELTMAEKRRSFPGKTIVEEGVKKKELTVAEKRRSFTDKFTDEKPKKLESSKTPKESFEKKELTAQEKRKSFTEQKSQESTGKREKSVSSFPKKESVSSFADSIRSSRAETEIVMAENTCQLESEVTFEDFEFDKLLDNEPTTSKQSTDDSKKESEGSPKKQEQQQKDSIKPAVPFKRGKSWSNNYKPKLQEFPFKLDSTEPSPVKKEAQTNVLTEKPELVQQEQVIRKKENKSDTSEKSIPSQFSRTKSWSYGTKPGDVRKANAKENQAPAVENEKDEPAWVASAKQKSRRMSQLLLDDETSENQTPTLVKPNKNSINKPPDSKPQTSPKPTIKAQAKPDSMFEKQPFKAPVRPSKPPVATKEQVKPSTHENPHKPFVIVKDKGPLKASNLYGRSSATLPARTDKNITGQNAMGKNNTRQSLNLSSNETAANKKPFGGIKIDKCIICGTKVYQMEKCKFDDSVLHRDCMKCSVCKRHLTVGNFVMAESKIYCKPHSLIVTVGST</sequence>
<feature type="compositionally biased region" description="Basic and acidic residues" evidence="5">
    <location>
        <begin position="810"/>
        <end position="824"/>
    </location>
</feature>
<dbReference type="PANTHER" id="PTHR24206">
    <property type="entry name" value="OS06G0237300 PROTEIN"/>
    <property type="match status" value="1"/>
</dbReference>
<feature type="compositionally biased region" description="Basic and acidic residues" evidence="5">
    <location>
        <begin position="463"/>
        <end position="542"/>
    </location>
</feature>
<dbReference type="SMART" id="SM00132">
    <property type="entry name" value="LIM"/>
    <property type="match status" value="1"/>
</dbReference>
<proteinExistence type="predicted"/>
<evidence type="ECO:0000259" key="6">
    <source>
        <dbReference type="PROSITE" id="PS50023"/>
    </source>
</evidence>
<dbReference type="GO" id="GO:0046872">
    <property type="term" value="F:metal ion binding"/>
    <property type="evidence" value="ECO:0007669"/>
    <property type="project" value="UniProtKB-KW"/>
</dbReference>
<dbReference type="RefSeq" id="XP_031564957.1">
    <property type="nucleotide sequence ID" value="XM_031709097.1"/>
</dbReference>
<accession>A0A6P8IA45</accession>
<keyword evidence="3 4" id="KW-0440">LIM domain</keyword>
<dbReference type="Pfam" id="PF00412">
    <property type="entry name" value="LIM"/>
    <property type="match status" value="1"/>
</dbReference>
<reference evidence="8 9" key="1">
    <citation type="submission" date="2025-04" db="UniProtKB">
        <authorList>
            <consortium name="RefSeq"/>
        </authorList>
    </citation>
    <scope>IDENTIFICATION</scope>
    <source>
        <tissue evidence="8 9">Tentacle</tissue>
    </source>
</reference>
<feature type="compositionally biased region" description="Basic and acidic residues" evidence="5">
    <location>
        <begin position="672"/>
        <end position="684"/>
    </location>
</feature>
<evidence type="ECO:0000313" key="7">
    <source>
        <dbReference type="Proteomes" id="UP000515163"/>
    </source>
</evidence>
<dbReference type="RefSeq" id="XP_031564958.1">
    <property type="nucleotide sequence ID" value="XM_031709098.1"/>
</dbReference>
<organism evidence="7 9">
    <name type="scientific">Actinia tenebrosa</name>
    <name type="common">Australian red waratah sea anemone</name>
    <dbReference type="NCBI Taxonomy" id="6105"/>
    <lineage>
        <taxon>Eukaryota</taxon>
        <taxon>Metazoa</taxon>
        <taxon>Cnidaria</taxon>
        <taxon>Anthozoa</taxon>
        <taxon>Hexacorallia</taxon>
        <taxon>Actiniaria</taxon>
        <taxon>Actiniidae</taxon>
        <taxon>Actinia</taxon>
    </lineage>
</organism>
<evidence type="ECO:0000256" key="3">
    <source>
        <dbReference type="ARBA" id="ARBA00023038"/>
    </source>
</evidence>
<evidence type="ECO:0000256" key="4">
    <source>
        <dbReference type="PROSITE-ProRule" id="PRU00125"/>
    </source>
</evidence>
<name>A0A6P8IA45_ACTTE</name>
<dbReference type="KEGG" id="aten:116300267"/>
<feature type="compositionally biased region" description="Basic residues" evidence="5">
    <location>
        <begin position="266"/>
        <end position="279"/>
    </location>
</feature>
<dbReference type="Proteomes" id="UP000515163">
    <property type="component" value="Unplaced"/>
</dbReference>
<feature type="compositionally biased region" description="Basic and acidic residues" evidence="5">
    <location>
        <begin position="593"/>
        <end position="616"/>
    </location>
</feature>
<evidence type="ECO:0000256" key="2">
    <source>
        <dbReference type="ARBA" id="ARBA00022833"/>
    </source>
</evidence>
<feature type="compositionally biased region" description="Polar residues" evidence="5">
    <location>
        <begin position="685"/>
        <end position="699"/>
    </location>
</feature>
<gene>
    <name evidence="8 9" type="primary">LOC116300267</name>
</gene>
<feature type="compositionally biased region" description="Basic and acidic residues" evidence="5">
    <location>
        <begin position="98"/>
        <end position="109"/>
    </location>
</feature>
<feature type="region of interest" description="Disordered" evidence="5">
    <location>
        <begin position="41"/>
        <end position="112"/>
    </location>
</feature>
<dbReference type="AlphaFoldDB" id="A0A6P8IA45"/>
<protein>
    <submittedName>
        <fullName evidence="8 9">Neurofilament heavy polypeptide-like isoform X1</fullName>
    </submittedName>
</protein>
<dbReference type="InterPro" id="IPR001781">
    <property type="entry name" value="Znf_LIM"/>
</dbReference>
<feature type="compositionally biased region" description="Basic and acidic residues" evidence="5">
    <location>
        <begin position="302"/>
        <end position="313"/>
    </location>
</feature>
<feature type="compositionally biased region" description="Polar residues" evidence="5">
    <location>
        <begin position="853"/>
        <end position="867"/>
    </location>
</feature>
<evidence type="ECO:0000256" key="1">
    <source>
        <dbReference type="ARBA" id="ARBA00022723"/>
    </source>
</evidence>